<dbReference type="EMBL" id="JEMX01000036">
    <property type="protein sequence ID" value="EXI80347.1"/>
    <property type="molecule type" value="Genomic_DNA"/>
</dbReference>
<name>A0A011PTK3_9PROT</name>
<keyword evidence="2" id="KW-0378">Hydrolase</keyword>
<dbReference type="PANTHER" id="PTHR43155:SF2">
    <property type="entry name" value="CYCLIC DI-GMP PHOSPHODIESTERASE PA4108"/>
    <property type="match status" value="1"/>
</dbReference>
<accession>A0A011PTK3</accession>
<dbReference type="Proteomes" id="UP000021816">
    <property type="component" value="Unassembled WGS sequence"/>
</dbReference>
<comment type="caution">
    <text evidence="2">The sequence shown here is derived from an EMBL/GenBank/DDBJ whole genome shotgun (WGS) entry which is preliminary data.</text>
</comment>
<dbReference type="InterPro" id="IPR037522">
    <property type="entry name" value="HD_GYP_dom"/>
</dbReference>
<dbReference type="STRING" id="1454003.AW10_01853"/>
<dbReference type="PROSITE" id="PS51832">
    <property type="entry name" value="HD_GYP"/>
    <property type="match status" value="1"/>
</dbReference>
<evidence type="ECO:0000313" key="3">
    <source>
        <dbReference type="Proteomes" id="UP000021816"/>
    </source>
</evidence>
<dbReference type="Pfam" id="PF13487">
    <property type="entry name" value="HD_5"/>
    <property type="match status" value="1"/>
</dbReference>
<proteinExistence type="predicted"/>
<dbReference type="PANTHER" id="PTHR43155">
    <property type="entry name" value="CYCLIC DI-GMP PHOSPHODIESTERASE PA4108-RELATED"/>
    <property type="match status" value="1"/>
</dbReference>
<dbReference type="PATRIC" id="fig|1454003.3.peg.1902"/>
<dbReference type="EC" id="3.1.4.52" evidence="2"/>
<protein>
    <submittedName>
        <fullName evidence="2">Cyclic di-GMP phosphodiesterase response regulator RpfG</fullName>
        <ecNumber evidence="2">3.1.4.52</ecNumber>
    </submittedName>
</protein>
<dbReference type="GO" id="GO:0071111">
    <property type="term" value="F:cyclic-guanylate-specific phosphodiesterase activity"/>
    <property type="evidence" value="ECO:0007669"/>
    <property type="project" value="UniProtKB-EC"/>
</dbReference>
<gene>
    <name evidence="2" type="primary">rpfG_3</name>
    <name evidence="2" type="ORF">AW10_01853</name>
</gene>
<dbReference type="SUPFAM" id="SSF109604">
    <property type="entry name" value="HD-domain/PDEase-like"/>
    <property type="match status" value="1"/>
</dbReference>
<dbReference type="Gene3D" id="1.10.3210.10">
    <property type="entry name" value="Hypothetical protein af1432"/>
    <property type="match status" value="1"/>
</dbReference>
<dbReference type="SMART" id="SM00471">
    <property type="entry name" value="HDc"/>
    <property type="match status" value="1"/>
</dbReference>
<evidence type="ECO:0000313" key="2">
    <source>
        <dbReference type="EMBL" id="EXI80347.1"/>
    </source>
</evidence>
<dbReference type="CDD" id="cd00077">
    <property type="entry name" value="HDc"/>
    <property type="match status" value="1"/>
</dbReference>
<organism evidence="2 3">
    <name type="scientific">Candidatus Accumulibacter appositus</name>
    <dbReference type="NCBI Taxonomy" id="1454003"/>
    <lineage>
        <taxon>Bacteria</taxon>
        <taxon>Pseudomonadati</taxon>
        <taxon>Pseudomonadota</taxon>
        <taxon>Betaproteobacteria</taxon>
        <taxon>Candidatus Accumulibacter</taxon>
    </lineage>
</organism>
<dbReference type="AlphaFoldDB" id="A0A011PTK3"/>
<reference evidence="2 3" key="1">
    <citation type="submission" date="2014-02" db="EMBL/GenBank/DDBJ databases">
        <title>Expanding our view of genomic diversity in Candidatus Accumulibacter clades.</title>
        <authorList>
            <person name="Skennerton C.T."/>
            <person name="Barr J.J."/>
            <person name="Slater F.R."/>
            <person name="Bond P.L."/>
            <person name="Tyson G.W."/>
        </authorList>
    </citation>
    <scope>NUCLEOTIDE SEQUENCE [LARGE SCALE GENOMIC DNA]</scope>
    <source>
        <strain evidence="3">BA-92</strain>
    </source>
</reference>
<evidence type="ECO:0000259" key="1">
    <source>
        <dbReference type="PROSITE" id="PS51832"/>
    </source>
</evidence>
<feature type="domain" description="HD-GYP" evidence="1">
    <location>
        <begin position="111"/>
        <end position="311"/>
    </location>
</feature>
<sequence length="432" mass="47612">MKEKYALMAEETNDEHYLKAATELGDSQEVLAHQAIFSNNGIKLVERGVRVDSGLFERLLNHRLQVSIDESLTAEKAVTLEELRDQAEALIAERPFYGRLAAELSDRVTLLGAIGSIALPKAMAFRLTVARDRGGALFAHSLQVALIALYLGIRQELEVPELRALAAAALLHDIGMLHIDPEMMQADHRLDAGERRQLHAHPLTATMIVKQRPEYPQAVGRAVLEHHERLDGSGYPRGLKGAEISVMGRILLLAEVVAAVLDKTTSAAEQRLSLILRLNHGKFDAQMSRAILKLLEQAAVEETDAEQGSRNAARIKSLGDDFDKWNEARSELAHYAAAAPVVGAFLTNRVVALERSLADAGLHPDQLKSVCVDIRDQPGEIRELAMLAREAGWQLKGIIQDVFCRFPTLEATEVPGEVAIRDWLLQLSAQLK</sequence>
<dbReference type="InterPro" id="IPR003607">
    <property type="entry name" value="HD/PDEase_dom"/>
</dbReference>